<protein>
    <submittedName>
        <fullName evidence="8">Zn(2)-C6 fungal-type DNA-binding domain-containing protein</fullName>
    </submittedName>
</protein>
<dbReference type="SUPFAM" id="SSF57701">
    <property type="entry name" value="Zn2/Cys6 DNA-binding domain"/>
    <property type="match status" value="1"/>
</dbReference>
<evidence type="ECO:0000259" key="7">
    <source>
        <dbReference type="PROSITE" id="PS00463"/>
    </source>
</evidence>
<dbReference type="PROSITE" id="PS00463">
    <property type="entry name" value="ZN2_CY6_FUNGAL_1"/>
    <property type="match status" value="1"/>
</dbReference>
<evidence type="ECO:0000256" key="5">
    <source>
        <dbReference type="ARBA" id="ARBA00023242"/>
    </source>
</evidence>
<proteinExistence type="predicted"/>
<evidence type="ECO:0000256" key="1">
    <source>
        <dbReference type="ARBA" id="ARBA00004123"/>
    </source>
</evidence>
<organism evidence="8 9">
    <name type="scientific">Septoria linicola</name>
    <dbReference type="NCBI Taxonomy" id="215465"/>
    <lineage>
        <taxon>Eukaryota</taxon>
        <taxon>Fungi</taxon>
        <taxon>Dikarya</taxon>
        <taxon>Ascomycota</taxon>
        <taxon>Pezizomycotina</taxon>
        <taxon>Dothideomycetes</taxon>
        <taxon>Dothideomycetidae</taxon>
        <taxon>Mycosphaerellales</taxon>
        <taxon>Mycosphaerellaceae</taxon>
        <taxon>Septoria</taxon>
    </lineage>
</organism>
<gene>
    <name evidence="8" type="ORF">Slin15195_G007860</name>
</gene>
<dbReference type="PANTHER" id="PTHR31845:SF10">
    <property type="entry name" value="ZN(II)2CYS6 TRANSCRIPTION FACTOR (EUROFUNG)"/>
    <property type="match status" value="1"/>
</dbReference>
<dbReference type="InterPro" id="IPR051089">
    <property type="entry name" value="prtT"/>
</dbReference>
<feature type="domain" description="Zn(2)-C6 fungal-type" evidence="7">
    <location>
        <begin position="39"/>
        <end position="68"/>
    </location>
</feature>
<dbReference type="EMBL" id="CP099418">
    <property type="protein sequence ID" value="USW47467.1"/>
    <property type="molecule type" value="Genomic_DNA"/>
</dbReference>
<feature type="region of interest" description="Disordered" evidence="6">
    <location>
        <begin position="74"/>
        <end position="119"/>
    </location>
</feature>
<reference evidence="8" key="1">
    <citation type="submission" date="2022-06" db="EMBL/GenBank/DDBJ databases">
        <title>Complete genome sequences of two strains of the flax pathogen Septoria linicola.</title>
        <authorList>
            <person name="Lapalu N."/>
            <person name="Simon A."/>
            <person name="Demenou B."/>
            <person name="Paumier D."/>
            <person name="Guillot M.-P."/>
            <person name="Gout L."/>
            <person name="Valade R."/>
        </authorList>
    </citation>
    <scope>NUCLEOTIDE SEQUENCE</scope>
    <source>
        <strain evidence="8">SE15195</strain>
    </source>
</reference>
<dbReference type="Gene3D" id="4.10.240.10">
    <property type="entry name" value="Zn(2)-C6 fungal-type DNA-binding domain"/>
    <property type="match status" value="1"/>
</dbReference>
<dbReference type="GO" id="GO:0000981">
    <property type="term" value="F:DNA-binding transcription factor activity, RNA polymerase II-specific"/>
    <property type="evidence" value="ECO:0007669"/>
    <property type="project" value="InterPro"/>
</dbReference>
<keyword evidence="5" id="KW-0539">Nucleus</keyword>
<evidence type="ECO:0000256" key="4">
    <source>
        <dbReference type="ARBA" id="ARBA00023163"/>
    </source>
</evidence>
<comment type="subcellular location">
    <subcellularLocation>
        <location evidence="1">Nucleus</location>
    </subcellularLocation>
</comment>
<evidence type="ECO:0000256" key="2">
    <source>
        <dbReference type="ARBA" id="ARBA00023015"/>
    </source>
</evidence>
<keyword evidence="3 8" id="KW-0238">DNA-binding</keyword>
<keyword evidence="2" id="KW-0805">Transcription regulation</keyword>
<feature type="region of interest" description="Disordered" evidence="6">
    <location>
        <begin position="1"/>
        <end position="38"/>
    </location>
</feature>
<sequence>MEGAAADGSAPQLPDVTTSHSIATPDSHLKRKRQPRNSACQGCAALKMKCISTDSGRCERCIRMDRECVPAIPKARKRRTQSNVGESEGIPLGEFAGPLDPQTGPAPRFDPPGAKQPEYQADRSGLLSRHDLSHNGSKSFISLFARGLGNVTVCEELLHGIDYNFVHKSFTIYTQLMPHFPFVELRPGADILAMVHTRPALTLAILCAVATVPDVKARLGQAFRYTLSSKVILGGERSMDVLTGFLVYLAFYHHHVAQQQLYQQLALLAGMAADLGLYNRAFLPPEDASSSLERDRAFVGCYYLCANLSAIGFDRPNPLKWTNELRNCAESAAASGTMPSDRTLVATLELANAIDEMEDGLRQITDGRQVVSTQAVDAHTRAAGQRLKVLRREHPHLGGTLGSAAATIHVYQRLLRAAPSPDSAMLIQCACNIKEYVDDLLSRPHATIHQISVVDWANLLEVLVLMSRVFRPLPSAGGWEAGALTSMLQPELALDSVLSHMADAPSTDPLLTRHESLIHFFRNLCEAIKRGSAAGGGPAGPRAQISYFGSGVLDPIFWDNLAGL</sequence>
<accession>A0A9Q9AEE7</accession>
<evidence type="ECO:0000313" key="8">
    <source>
        <dbReference type="EMBL" id="USW47467.1"/>
    </source>
</evidence>
<dbReference type="Proteomes" id="UP001056384">
    <property type="component" value="Chromosome 1"/>
</dbReference>
<feature type="compositionally biased region" description="Polar residues" evidence="6">
    <location>
        <begin position="15"/>
        <end position="24"/>
    </location>
</feature>
<dbReference type="OrthoDB" id="5226580at2759"/>
<evidence type="ECO:0000256" key="3">
    <source>
        <dbReference type="ARBA" id="ARBA00023125"/>
    </source>
</evidence>
<dbReference type="GO" id="GO:0008270">
    <property type="term" value="F:zinc ion binding"/>
    <property type="evidence" value="ECO:0007669"/>
    <property type="project" value="InterPro"/>
</dbReference>
<name>A0A9Q9AEE7_9PEZI</name>
<dbReference type="AlphaFoldDB" id="A0A9Q9AEE7"/>
<keyword evidence="4" id="KW-0804">Transcription</keyword>
<dbReference type="InterPro" id="IPR001138">
    <property type="entry name" value="Zn2Cys6_DnaBD"/>
</dbReference>
<evidence type="ECO:0000313" key="9">
    <source>
        <dbReference type="Proteomes" id="UP001056384"/>
    </source>
</evidence>
<dbReference type="InterPro" id="IPR036864">
    <property type="entry name" value="Zn2-C6_fun-type_DNA-bd_sf"/>
</dbReference>
<evidence type="ECO:0000256" key="6">
    <source>
        <dbReference type="SAM" id="MobiDB-lite"/>
    </source>
</evidence>
<dbReference type="PANTHER" id="PTHR31845">
    <property type="entry name" value="FINGER DOMAIN PROTEIN, PUTATIVE-RELATED"/>
    <property type="match status" value="1"/>
</dbReference>
<keyword evidence="9" id="KW-1185">Reference proteome</keyword>
<dbReference type="CDD" id="cd00067">
    <property type="entry name" value="GAL4"/>
    <property type="match status" value="1"/>
</dbReference>
<dbReference type="GO" id="GO:0005634">
    <property type="term" value="C:nucleus"/>
    <property type="evidence" value="ECO:0007669"/>
    <property type="project" value="UniProtKB-SubCell"/>
</dbReference>
<dbReference type="GO" id="GO:0000976">
    <property type="term" value="F:transcription cis-regulatory region binding"/>
    <property type="evidence" value="ECO:0007669"/>
    <property type="project" value="TreeGrafter"/>
</dbReference>